<dbReference type="EMBL" id="JABEZX010000013">
    <property type="protein sequence ID" value="MBA0574599.1"/>
    <property type="molecule type" value="Genomic_DNA"/>
</dbReference>
<reference evidence="1 2" key="1">
    <citation type="journal article" date="2019" name="Genome Biol. Evol.">
        <title>Insights into the evolution of the New World diploid cottons (Gossypium, subgenus Houzingenia) based on genome sequencing.</title>
        <authorList>
            <person name="Grover C.E."/>
            <person name="Arick M.A. 2nd"/>
            <person name="Thrash A."/>
            <person name="Conover J.L."/>
            <person name="Sanders W.S."/>
            <person name="Peterson D.G."/>
            <person name="Frelichowski J.E."/>
            <person name="Scheffler J.A."/>
            <person name="Scheffler B.E."/>
            <person name="Wendel J.F."/>
        </authorList>
    </citation>
    <scope>NUCLEOTIDE SEQUENCE [LARGE SCALE GENOMIC DNA]</scope>
    <source>
        <strain evidence="1">157</strain>
        <tissue evidence="1">Leaf</tissue>
    </source>
</reference>
<sequence>MLLIASQLQDFCRRKKMQN</sequence>
<dbReference type="AlphaFoldDB" id="A0A7J8NCE4"/>
<keyword evidence="2" id="KW-1185">Reference proteome</keyword>
<organism evidence="1 2">
    <name type="scientific">Gossypium lobatum</name>
    <dbReference type="NCBI Taxonomy" id="34289"/>
    <lineage>
        <taxon>Eukaryota</taxon>
        <taxon>Viridiplantae</taxon>
        <taxon>Streptophyta</taxon>
        <taxon>Embryophyta</taxon>
        <taxon>Tracheophyta</taxon>
        <taxon>Spermatophyta</taxon>
        <taxon>Magnoliopsida</taxon>
        <taxon>eudicotyledons</taxon>
        <taxon>Gunneridae</taxon>
        <taxon>Pentapetalae</taxon>
        <taxon>rosids</taxon>
        <taxon>malvids</taxon>
        <taxon>Malvales</taxon>
        <taxon>Malvaceae</taxon>
        <taxon>Malvoideae</taxon>
        <taxon>Gossypium</taxon>
    </lineage>
</organism>
<dbReference type="Proteomes" id="UP000593572">
    <property type="component" value="Unassembled WGS sequence"/>
</dbReference>
<evidence type="ECO:0000313" key="1">
    <source>
        <dbReference type="EMBL" id="MBA0574599.1"/>
    </source>
</evidence>
<gene>
    <name evidence="1" type="ORF">Golob_001789</name>
</gene>
<evidence type="ECO:0000313" key="2">
    <source>
        <dbReference type="Proteomes" id="UP000593572"/>
    </source>
</evidence>
<name>A0A7J8NCE4_9ROSI</name>
<comment type="caution">
    <text evidence="1">The sequence shown here is derived from an EMBL/GenBank/DDBJ whole genome shotgun (WGS) entry which is preliminary data.</text>
</comment>
<proteinExistence type="predicted"/>
<protein>
    <submittedName>
        <fullName evidence="1">Uncharacterized protein</fullName>
    </submittedName>
</protein>
<accession>A0A7J8NCE4</accession>